<protein>
    <submittedName>
        <fullName evidence="1">10178_t:CDS:1</fullName>
    </submittedName>
</protein>
<sequence length="108" mass="12586">DNNGIICSGYPILCKSQLSQNVFQWFIGCSKYNIGDQWHRYVKIDYESEQLPYCTTLLHRSSKRKKCDYIHNLSTGDINRSEIVQKPCPVKFYKFTPKDLKGCPFIAL</sequence>
<evidence type="ECO:0000313" key="2">
    <source>
        <dbReference type="Proteomes" id="UP000789920"/>
    </source>
</evidence>
<feature type="non-terminal residue" evidence="1">
    <location>
        <position position="108"/>
    </location>
</feature>
<reference evidence="1" key="1">
    <citation type="submission" date="2021-06" db="EMBL/GenBank/DDBJ databases">
        <authorList>
            <person name="Kallberg Y."/>
            <person name="Tangrot J."/>
            <person name="Rosling A."/>
        </authorList>
    </citation>
    <scope>NUCLEOTIDE SEQUENCE</scope>
    <source>
        <strain evidence="1">MA461A</strain>
    </source>
</reference>
<organism evidence="1 2">
    <name type="scientific">Racocetra persica</name>
    <dbReference type="NCBI Taxonomy" id="160502"/>
    <lineage>
        <taxon>Eukaryota</taxon>
        <taxon>Fungi</taxon>
        <taxon>Fungi incertae sedis</taxon>
        <taxon>Mucoromycota</taxon>
        <taxon>Glomeromycotina</taxon>
        <taxon>Glomeromycetes</taxon>
        <taxon>Diversisporales</taxon>
        <taxon>Gigasporaceae</taxon>
        <taxon>Racocetra</taxon>
    </lineage>
</organism>
<comment type="caution">
    <text evidence="1">The sequence shown here is derived from an EMBL/GenBank/DDBJ whole genome shotgun (WGS) entry which is preliminary data.</text>
</comment>
<gene>
    <name evidence="1" type="ORF">RPERSI_LOCUS32067</name>
</gene>
<dbReference type="EMBL" id="CAJVQC010132073">
    <property type="protein sequence ID" value="CAG8841878.1"/>
    <property type="molecule type" value="Genomic_DNA"/>
</dbReference>
<name>A0ACA9SKX8_9GLOM</name>
<accession>A0ACA9SKX8</accession>
<feature type="non-terminal residue" evidence="1">
    <location>
        <position position="1"/>
    </location>
</feature>
<keyword evidence="2" id="KW-1185">Reference proteome</keyword>
<dbReference type="Proteomes" id="UP000789920">
    <property type="component" value="Unassembled WGS sequence"/>
</dbReference>
<proteinExistence type="predicted"/>
<evidence type="ECO:0000313" key="1">
    <source>
        <dbReference type="EMBL" id="CAG8841878.1"/>
    </source>
</evidence>